<organism evidence="1">
    <name type="scientific">Anguilla anguilla</name>
    <name type="common">European freshwater eel</name>
    <name type="synonym">Muraena anguilla</name>
    <dbReference type="NCBI Taxonomy" id="7936"/>
    <lineage>
        <taxon>Eukaryota</taxon>
        <taxon>Metazoa</taxon>
        <taxon>Chordata</taxon>
        <taxon>Craniata</taxon>
        <taxon>Vertebrata</taxon>
        <taxon>Euteleostomi</taxon>
        <taxon>Actinopterygii</taxon>
        <taxon>Neopterygii</taxon>
        <taxon>Teleostei</taxon>
        <taxon>Anguilliformes</taxon>
        <taxon>Anguillidae</taxon>
        <taxon>Anguilla</taxon>
    </lineage>
</organism>
<name>A0A0E9TNK6_ANGAN</name>
<sequence>MMGLGPHGDELKFTPPGANGQDCALFLKNTSWFLLRDVAH</sequence>
<proteinExistence type="predicted"/>
<reference evidence="1" key="1">
    <citation type="submission" date="2014-11" db="EMBL/GenBank/DDBJ databases">
        <authorList>
            <person name="Amaro Gonzalez C."/>
        </authorList>
    </citation>
    <scope>NUCLEOTIDE SEQUENCE</scope>
</reference>
<protein>
    <submittedName>
        <fullName evidence="1">Uncharacterized protein</fullName>
    </submittedName>
</protein>
<dbReference type="EMBL" id="GBXM01053525">
    <property type="protein sequence ID" value="JAH55052.1"/>
    <property type="molecule type" value="Transcribed_RNA"/>
</dbReference>
<reference evidence="1" key="2">
    <citation type="journal article" date="2015" name="Fish Shellfish Immunol.">
        <title>Early steps in the European eel (Anguilla anguilla)-Vibrio vulnificus interaction in the gills: Role of the RtxA13 toxin.</title>
        <authorList>
            <person name="Callol A."/>
            <person name="Pajuelo D."/>
            <person name="Ebbesson L."/>
            <person name="Teles M."/>
            <person name="MacKenzie S."/>
            <person name="Amaro C."/>
        </authorList>
    </citation>
    <scope>NUCLEOTIDE SEQUENCE</scope>
</reference>
<accession>A0A0E9TNK6</accession>
<evidence type="ECO:0000313" key="1">
    <source>
        <dbReference type="EMBL" id="JAH55052.1"/>
    </source>
</evidence>
<dbReference type="AlphaFoldDB" id="A0A0E9TNK6"/>